<dbReference type="GO" id="GO:0007623">
    <property type="term" value="P:circadian rhythm"/>
    <property type="evidence" value="ECO:0007669"/>
    <property type="project" value="UniProtKB-ARBA"/>
</dbReference>
<proteinExistence type="inferred from homology"/>
<evidence type="ECO:0000256" key="1">
    <source>
        <dbReference type="ARBA" id="ARBA00022729"/>
    </source>
</evidence>
<dbReference type="Gene3D" id="3.15.10.30">
    <property type="entry name" value="Haemolymph juvenile hormone binding protein"/>
    <property type="match status" value="1"/>
</dbReference>
<sequence>MKHYLVLICVSLVFSSFGAKLPSVFIKCNRKQADFQQCLTKAVENAVRQMDHPFKEVGLLNLESLVIPELTVSAGSRVFVAQQTLKNMTLSGFNETKCAKVEFDFDKNTLNLDCIVPHFRFDFSYEINGQILLVSIYGNGTGWVVMQDSHFELSYQLGEYEKKGKKYFNINNHELKIQPRSIDFDLRNLFDGDEEAADRVKKILKDNALEIYKDIHSGYDAAFGKVFATIFERFLTKVPVSNLFD</sequence>
<dbReference type="AlphaFoldDB" id="A0AA38I9C0"/>
<dbReference type="SMART" id="SM00700">
    <property type="entry name" value="JHBP"/>
    <property type="match status" value="1"/>
</dbReference>
<dbReference type="FunFam" id="3.15.10.30:FF:000001">
    <property type="entry name" value="Takeout-like protein 1"/>
    <property type="match status" value="1"/>
</dbReference>
<keyword evidence="6" id="KW-1185">Reference proteome</keyword>
<name>A0AA38I9C0_9CUCU</name>
<accession>A0AA38I9C0</accession>
<keyword evidence="1 4" id="KW-0732">Signal</keyword>
<dbReference type="EMBL" id="JALNTZ010000005">
    <property type="protein sequence ID" value="KAJ3651241.1"/>
    <property type="molecule type" value="Genomic_DNA"/>
</dbReference>
<comment type="similarity">
    <text evidence="3">Belongs to the TO family.</text>
</comment>
<dbReference type="InterPro" id="IPR010562">
    <property type="entry name" value="Haemolymph_juvenile_hormone-bd"/>
</dbReference>
<feature type="signal peptide" evidence="4">
    <location>
        <begin position="1"/>
        <end position="18"/>
    </location>
</feature>
<keyword evidence="2" id="KW-0090">Biological rhythms</keyword>
<gene>
    <name evidence="5" type="ORF">Zmor_017292</name>
</gene>
<dbReference type="InterPro" id="IPR038606">
    <property type="entry name" value="To_sf"/>
</dbReference>
<evidence type="ECO:0000313" key="6">
    <source>
        <dbReference type="Proteomes" id="UP001168821"/>
    </source>
</evidence>
<comment type="caution">
    <text evidence="5">The sequence shown here is derived from an EMBL/GenBank/DDBJ whole genome shotgun (WGS) entry which is preliminary data.</text>
</comment>
<dbReference type="Pfam" id="PF06585">
    <property type="entry name" value="JHBP"/>
    <property type="match status" value="1"/>
</dbReference>
<reference evidence="5" key="1">
    <citation type="journal article" date="2023" name="G3 (Bethesda)">
        <title>Whole genome assemblies of Zophobas morio and Tenebrio molitor.</title>
        <authorList>
            <person name="Kaur S."/>
            <person name="Stinson S.A."/>
            <person name="diCenzo G.C."/>
        </authorList>
    </citation>
    <scope>NUCLEOTIDE SEQUENCE</scope>
    <source>
        <strain evidence="5">QUZm001</strain>
    </source>
</reference>
<protein>
    <submittedName>
        <fullName evidence="5">Uncharacterized protein</fullName>
    </submittedName>
</protein>
<evidence type="ECO:0000256" key="4">
    <source>
        <dbReference type="SAM" id="SignalP"/>
    </source>
</evidence>
<dbReference type="GO" id="GO:0005615">
    <property type="term" value="C:extracellular space"/>
    <property type="evidence" value="ECO:0007669"/>
    <property type="project" value="TreeGrafter"/>
</dbReference>
<dbReference type="Proteomes" id="UP001168821">
    <property type="component" value="Unassembled WGS sequence"/>
</dbReference>
<evidence type="ECO:0000313" key="5">
    <source>
        <dbReference type="EMBL" id="KAJ3651241.1"/>
    </source>
</evidence>
<evidence type="ECO:0000256" key="3">
    <source>
        <dbReference type="ARBA" id="ARBA00060902"/>
    </source>
</evidence>
<organism evidence="5 6">
    <name type="scientific">Zophobas morio</name>
    <dbReference type="NCBI Taxonomy" id="2755281"/>
    <lineage>
        <taxon>Eukaryota</taxon>
        <taxon>Metazoa</taxon>
        <taxon>Ecdysozoa</taxon>
        <taxon>Arthropoda</taxon>
        <taxon>Hexapoda</taxon>
        <taxon>Insecta</taxon>
        <taxon>Pterygota</taxon>
        <taxon>Neoptera</taxon>
        <taxon>Endopterygota</taxon>
        <taxon>Coleoptera</taxon>
        <taxon>Polyphaga</taxon>
        <taxon>Cucujiformia</taxon>
        <taxon>Tenebrionidae</taxon>
        <taxon>Zophobas</taxon>
    </lineage>
</organism>
<feature type="chain" id="PRO_5041362545" evidence="4">
    <location>
        <begin position="19"/>
        <end position="245"/>
    </location>
</feature>
<dbReference type="PANTHER" id="PTHR11008">
    <property type="entry name" value="PROTEIN TAKEOUT-LIKE PROTEIN"/>
    <property type="match status" value="1"/>
</dbReference>
<dbReference type="PANTHER" id="PTHR11008:SF32">
    <property type="entry name" value="CIRCADIAN CLOCK-CONTROLLED PROTEIN DAYWAKE-RELATED"/>
    <property type="match status" value="1"/>
</dbReference>
<evidence type="ECO:0000256" key="2">
    <source>
        <dbReference type="ARBA" id="ARBA00023108"/>
    </source>
</evidence>